<name>A0ABR4HAK7_9EURO</name>
<reference evidence="1 2" key="1">
    <citation type="submission" date="2024-07" db="EMBL/GenBank/DDBJ databases">
        <title>Section-level genome sequencing and comparative genomics of Aspergillus sections Usti and Cavernicolus.</title>
        <authorList>
            <consortium name="Lawrence Berkeley National Laboratory"/>
            <person name="Nybo J.L."/>
            <person name="Vesth T.C."/>
            <person name="Theobald S."/>
            <person name="Frisvad J.C."/>
            <person name="Larsen T.O."/>
            <person name="Kjaerboelling I."/>
            <person name="Rothschild-Mancinelli K."/>
            <person name="Lyhne E.K."/>
            <person name="Kogle M.E."/>
            <person name="Barry K."/>
            <person name="Clum A."/>
            <person name="Na H."/>
            <person name="Ledsgaard L."/>
            <person name="Lin J."/>
            <person name="Lipzen A."/>
            <person name="Kuo A."/>
            <person name="Riley R."/>
            <person name="Mondo S."/>
            <person name="Labutti K."/>
            <person name="Haridas S."/>
            <person name="Pangalinan J."/>
            <person name="Salamov A.A."/>
            <person name="Simmons B.A."/>
            <person name="Magnuson J.K."/>
            <person name="Chen J."/>
            <person name="Drula E."/>
            <person name="Henrissat B."/>
            <person name="Wiebenga A."/>
            <person name="Lubbers R.J."/>
            <person name="Gomes A.C."/>
            <person name="Makela M.R."/>
            <person name="Stajich J."/>
            <person name="Grigoriev I.V."/>
            <person name="Mortensen U.H."/>
            <person name="De Vries R.P."/>
            <person name="Baker S.E."/>
            <person name="Andersen M.R."/>
        </authorList>
    </citation>
    <scope>NUCLEOTIDE SEQUENCE [LARGE SCALE GENOMIC DNA]</scope>
    <source>
        <strain evidence="1 2">CBS 588.65</strain>
    </source>
</reference>
<dbReference type="EMBL" id="JBFXLT010000047">
    <property type="protein sequence ID" value="KAL2812511.1"/>
    <property type="molecule type" value="Genomic_DNA"/>
</dbReference>
<protein>
    <submittedName>
        <fullName evidence="1">Uncharacterized protein</fullName>
    </submittedName>
</protein>
<dbReference type="Gene3D" id="2.40.70.10">
    <property type="entry name" value="Acid Proteases"/>
    <property type="match status" value="1"/>
</dbReference>
<sequence>MPFYTSCKSIAWDIVSCCDRMRAHDIDIQSPNVSPVVLRSEMTTTPVSSYNSRKTQRKGTLRSNKREYGYDDAMAEHITDRVFYYNTILYNPEAAKAIYRRVLLNFTLKYDAISDEIPQVLGLPILPYYGKAVQLHNGKTAKPIGTLHLQWQIYNGKKAYKTKFLVIKDNHFDMLLGRSSIKKYKLWKEDGDIEKRLQYPC</sequence>
<comment type="caution">
    <text evidence="1">The sequence shown here is derived from an EMBL/GenBank/DDBJ whole genome shotgun (WGS) entry which is preliminary data.</text>
</comment>
<evidence type="ECO:0000313" key="2">
    <source>
        <dbReference type="Proteomes" id="UP001610334"/>
    </source>
</evidence>
<dbReference type="InterPro" id="IPR021109">
    <property type="entry name" value="Peptidase_aspartic_dom_sf"/>
</dbReference>
<proteinExistence type="predicted"/>
<keyword evidence="2" id="KW-1185">Reference proteome</keyword>
<organism evidence="1 2">
    <name type="scientific">Aspergillus granulosus</name>
    <dbReference type="NCBI Taxonomy" id="176169"/>
    <lineage>
        <taxon>Eukaryota</taxon>
        <taxon>Fungi</taxon>
        <taxon>Dikarya</taxon>
        <taxon>Ascomycota</taxon>
        <taxon>Pezizomycotina</taxon>
        <taxon>Eurotiomycetes</taxon>
        <taxon>Eurotiomycetidae</taxon>
        <taxon>Eurotiales</taxon>
        <taxon>Aspergillaceae</taxon>
        <taxon>Aspergillus</taxon>
        <taxon>Aspergillus subgen. Nidulantes</taxon>
    </lineage>
</organism>
<accession>A0ABR4HAK7</accession>
<evidence type="ECO:0000313" key="1">
    <source>
        <dbReference type="EMBL" id="KAL2812511.1"/>
    </source>
</evidence>
<dbReference type="Proteomes" id="UP001610334">
    <property type="component" value="Unassembled WGS sequence"/>
</dbReference>
<gene>
    <name evidence="1" type="ORF">BJX63DRAFT_243960</name>
</gene>